<reference evidence="1 2" key="1">
    <citation type="submission" date="2019-05" db="EMBL/GenBank/DDBJ databases">
        <title>Emergence of the Ug99 lineage of the wheat stem rust pathogen through somatic hybridization.</title>
        <authorList>
            <person name="Li F."/>
            <person name="Upadhyaya N.M."/>
            <person name="Sperschneider J."/>
            <person name="Matny O."/>
            <person name="Nguyen-Phuc H."/>
            <person name="Mago R."/>
            <person name="Raley C."/>
            <person name="Miller M.E."/>
            <person name="Silverstein K.A.T."/>
            <person name="Henningsen E."/>
            <person name="Hirsch C.D."/>
            <person name="Visser B."/>
            <person name="Pretorius Z.A."/>
            <person name="Steffenson B.J."/>
            <person name="Schwessinger B."/>
            <person name="Dodds P.N."/>
            <person name="Figueroa M."/>
        </authorList>
    </citation>
    <scope>NUCLEOTIDE SEQUENCE [LARGE SCALE GENOMIC DNA]</scope>
    <source>
        <strain evidence="1 2">Ug99</strain>
    </source>
</reference>
<dbReference type="EMBL" id="VDEP01000320">
    <property type="protein sequence ID" value="KAA1103672.1"/>
    <property type="molecule type" value="Genomic_DNA"/>
</dbReference>
<accession>A0A5B0PSM7</accession>
<protein>
    <submittedName>
        <fullName evidence="1">Uncharacterized protein</fullName>
    </submittedName>
</protein>
<evidence type="ECO:0000313" key="2">
    <source>
        <dbReference type="Proteomes" id="UP000325313"/>
    </source>
</evidence>
<comment type="caution">
    <text evidence="1">The sequence shown here is derived from an EMBL/GenBank/DDBJ whole genome shotgun (WGS) entry which is preliminary data.</text>
</comment>
<dbReference type="Proteomes" id="UP000325313">
    <property type="component" value="Unassembled WGS sequence"/>
</dbReference>
<gene>
    <name evidence="1" type="ORF">PGTUg99_005554</name>
</gene>
<organism evidence="1 2">
    <name type="scientific">Puccinia graminis f. sp. tritici</name>
    <dbReference type="NCBI Taxonomy" id="56615"/>
    <lineage>
        <taxon>Eukaryota</taxon>
        <taxon>Fungi</taxon>
        <taxon>Dikarya</taxon>
        <taxon>Basidiomycota</taxon>
        <taxon>Pucciniomycotina</taxon>
        <taxon>Pucciniomycetes</taxon>
        <taxon>Pucciniales</taxon>
        <taxon>Pucciniaceae</taxon>
        <taxon>Puccinia</taxon>
    </lineage>
</organism>
<name>A0A5B0PSM7_PUCGR</name>
<sequence length="158" mass="17874">MPTATTPTPSNSHRSPDANLMAAFLLFDSLVPSKNTVPQNLFRISLSLKRANKLDINPSSSHNELARGHQIGLIPISIGSSTPMKQMRRNNPEEKQRNRYANELLKIQQKKKHHHHSSQKVVVEFAEYQTSAAWKTNENENVQLIQSLLHPNSFWSSA</sequence>
<proteinExistence type="predicted"/>
<evidence type="ECO:0000313" key="1">
    <source>
        <dbReference type="EMBL" id="KAA1103672.1"/>
    </source>
</evidence>
<dbReference type="AlphaFoldDB" id="A0A5B0PSM7"/>